<feature type="transmembrane region" description="Helical" evidence="1">
    <location>
        <begin position="90"/>
        <end position="113"/>
    </location>
</feature>
<keyword evidence="1" id="KW-0472">Membrane</keyword>
<evidence type="ECO:0000256" key="1">
    <source>
        <dbReference type="SAM" id="Phobius"/>
    </source>
</evidence>
<evidence type="ECO:0000313" key="2">
    <source>
        <dbReference type="EMBL" id="BDU51658.1"/>
    </source>
</evidence>
<keyword evidence="3" id="KW-1185">Reference proteome</keyword>
<keyword evidence="2" id="KW-0614">Plasmid</keyword>
<evidence type="ECO:0008006" key="4">
    <source>
        <dbReference type="Google" id="ProtNLM"/>
    </source>
</evidence>
<reference evidence="2 3" key="1">
    <citation type="submission" date="2022-11" db="EMBL/GenBank/DDBJ databases">
        <title>Haliovirga abyssi gen. nov., sp. nov., a mesophilic fermentative bacterium isolated from the Iheya North hydrothermal field and the proposal of Haliovirgaceae fam. nov.</title>
        <authorList>
            <person name="Miyazaki U."/>
            <person name="Tame A."/>
            <person name="Miyazaki J."/>
            <person name="Takai K."/>
            <person name="Sawayama S."/>
            <person name="Kitajima M."/>
            <person name="Okamoto A."/>
            <person name="Nakagawa S."/>
        </authorList>
    </citation>
    <scope>NUCLEOTIDE SEQUENCE [LARGE SCALE GENOMIC DNA]</scope>
    <source>
        <strain evidence="2 3">IC12</strain>
        <plasmid evidence="2 3">pHIC</plasmid>
    </source>
</reference>
<proteinExistence type="predicted"/>
<keyword evidence="1" id="KW-0812">Transmembrane</keyword>
<sequence>MITKIDLTYISIIITILIYTYFKPFDSTTHVMELIYGFVGFSYPIMKVLFKNDILFGNGLVKIILITVIPDVIAMFLISYGKEIRLETIAWYLLVTIYLIFVIFIAYVVGYFFTKSIFKQL</sequence>
<protein>
    <recommendedName>
        <fullName evidence="4">CidA/LrgA family protein</fullName>
    </recommendedName>
</protein>
<organism evidence="2 3">
    <name type="scientific">Haliovirga abyssi</name>
    <dbReference type="NCBI Taxonomy" id="2996794"/>
    <lineage>
        <taxon>Bacteria</taxon>
        <taxon>Fusobacteriati</taxon>
        <taxon>Fusobacteriota</taxon>
        <taxon>Fusobacteriia</taxon>
        <taxon>Fusobacteriales</taxon>
        <taxon>Haliovirgaceae</taxon>
        <taxon>Haliovirga</taxon>
    </lineage>
</organism>
<geneLocation type="plasmid" evidence="2 3">
    <name>pHIC</name>
</geneLocation>
<feature type="transmembrane region" description="Helical" evidence="1">
    <location>
        <begin position="34"/>
        <end position="50"/>
    </location>
</feature>
<evidence type="ECO:0000313" key="3">
    <source>
        <dbReference type="Proteomes" id="UP001321582"/>
    </source>
</evidence>
<name>A0AAU9DSQ1_9FUSO</name>
<dbReference type="KEGG" id="haby:HLVA_22270"/>
<accession>A0AAU9DSQ1</accession>
<keyword evidence="1" id="KW-1133">Transmembrane helix</keyword>
<gene>
    <name evidence="2" type="ORF">HLVA_22270</name>
</gene>
<feature type="transmembrane region" description="Helical" evidence="1">
    <location>
        <begin position="7"/>
        <end position="22"/>
    </location>
</feature>
<dbReference type="Proteomes" id="UP001321582">
    <property type="component" value="Plasmid pHIC"/>
</dbReference>
<feature type="transmembrane region" description="Helical" evidence="1">
    <location>
        <begin position="59"/>
        <end position="78"/>
    </location>
</feature>
<dbReference type="EMBL" id="AP027060">
    <property type="protein sequence ID" value="BDU51658.1"/>
    <property type="molecule type" value="Genomic_DNA"/>
</dbReference>
<dbReference type="AlphaFoldDB" id="A0AAU9DSQ1"/>